<evidence type="ECO:0000256" key="1">
    <source>
        <dbReference type="ARBA" id="ARBA00022448"/>
    </source>
</evidence>
<evidence type="ECO:0000256" key="5">
    <source>
        <dbReference type="ARBA" id="ARBA00023004"/>
    </source>
</evidence>
<keyword evidence="1" id="KW-0813">Transport</keyword>
<evidence type="ECO:0000256" key="6">
    <source>
        <dbReference type="PIRSR" id="PIRSR000027-1"/>
    </source>
</evidence>
<dbReference type="Gene3D" id="1.20.120.10">
    <property type="entry name" value="Cytochrome c/b562"/>
    <property type="match status" value="1"/>
</dbReference>
<feature type="chain" id="PRO_5039948452" evidence="8">
    <location>
        <begin position="25"/>
        <end position="151"/>
    </location>
</feature>
<evidence type="ECO:0000256" key="2">
    <source>
        <dbReference type="ARBA" id="ARBA00022617"/>
    </source>
</evidence>
<dbReference type="RefSeq" id="WP_269331876.1">
    <property type="nucleotide sequence ID" value="NZ_JAMZFT010000001.1"/>
</dbReference>
<evidence type="ECO:0000313" key="9">
    <source>
        <dbReference type="EMBL" id="MCP1335952.1"/>
    </source>
</evidence>
<dbReference type="EMBL" id="JAMZFT010000001">
    <property type="protein sequence ID" value="MCP1335952.1"/>
    <property type="molecule type" value="Genomic_DNA"/>
</dbReference>
<dbReference type="GO" id="GO:0020037">
    <property type="term" value="F:heme binding"/>
    <property type="evidence" value="ECO:0007669"/>
    <property type="project" value="InterPro"/>
</dbReference>
<dbReference type="Proteomes" id="UP001055804">
    <property type="component" value="Unassembled WGS sequence"/>
</dbReference>
<dbReference type="SUPFAM" id="SSF47175">
    <property type="entry name" value="Cytochromes"/>
    <property type="match status" value="1"/>
</dbReference>
<keyword evidence="3 6" id="KW-0479">Metal-binding</keyword>
<organism evidence="9 10">
    <name type="scientific">Futiania mangrovi</name>
    <dbReference type="NCBI Taxonomy" id="2959716"/>
    <lineage>
        <taxon>Bacteria</taxon>
        <taxon>Pseudomonadati</taxon>
        <taxon>Pseudomonadota</taxon>
        <taxon>Alphaproteobacteria</taxon>
        <taxon>Futianiales</taxon>
        <taxon>Futianiaceae</taxon>
        <taxon>Futiania</taxon>
    </lineage>
</organism>
<evidence type="ECO:0000256" key="3">
    <source>
        <dbReference type="ARBA" id="ARBA00022723"/>
    </source>
</evidence>
<comment type="PTM">
    <text evidence="7">Binds 1 heme group per subunit.</text>
</comment>
<dbReference type="GO" id="GO:0042597">
    <property type="term" value="C:periplasmic space"/>
    <property type="evidence" value="ECO:0007669"/>
    <property type="project" value="InterPro"/>
</dbReference>
<accession>A0A9J6PDQ3</accession>
<comment type="caution">
    <text evidence="9">The sequence shown here is derived from an EMBL/GenBank/DDBJ whole genome shotgun (WGS) entry which is preliminary data.</text>
</comment>
<name>A0A9J6PDQ3_9PROT</name>
<dbReference type="AlphaFoldDB" id="A0A9J6PDQ3"/>
<keyword evidence="4" id="KW-0249">Electron transport</keyword>
<reference evidence="9" key="1">
    <citation type="submission" date="2022-06" db="EMBL/GenBank/DDBJ databases">
        <title>Isolation and Genomics of Futiania mangrovii gen. nov., sp. nov., a Rare and Metabolically-versatile member in the Class Alphaproteobacteria.</title>
        <authorList>
            <person name="Liu L."/>
            <person name="Huang W.-C."/>
            <person name="Pan J."/>
            <person name="Li J."/>
            <person name="Huang Y."/>
            <person name="Du H."/>
            <person name="Liu Y."/>
            <person name="Li M."/>
        </authorList>
    </citation>
    <scope>NUCLEOTIDE SEQUENCE</scope>
    <source>
        <strain evidence="9">FT118</strain>
    </source>
</reference>
<dbReference type="GO" id="GO:0022900">
    <property type="term" value="P:electron transport chain"/>
    <property type="evidence" value="ECO:0007669"/>
    <property type="project" value="InterPro"/>
</dbReference>
<dbReference type="GO" id="GO:0005506">
    <property type="term" value="F:iron ion binding"/>
    <property type="evidence" value="ECO:0007669"/>
    <property type="project" value="InterPro"/>
</dbReference>
<dbReference type="Pfam" id="PF01322">
    <property type="entry name" value="Cytochrom_C_2"/>
    <property type="match status" value="1"/>
</dbReference>
<feature type="binding site" description="axial binding residue" evidence="6">
    <location>
        <position position="145"/>
    </location>
    <ligand>
        <name>heme c</name>
        <dbReference type="ChEBI" id="CHEBI:61717"/>
    </ligand>
    <ligandPart>
        <name>Fe</name>
        <dbReference type="ChEBI" id="CHEBI:18248"/>
    </ligandPart>
</feature>
<protein>
    <submittedName>
        <fullName evidence="9">Cytochrome c</fullName>
    </submittedName>
</protein>
<keyword evidence="10" id="KW-1185">Reference proteome</keyword>
<gene>
    <name evidence="9" type="ORF">NJQ99_05975</name>
</gene>
<dbReference type="GO" id="GO:0009055">
    <property type="term" value="F:electron transfer activity"/>
    <property type="evidence" value="ECO:0007669"/>
    <property type="project" value="InterPro"/>
</dbReference>
<keyword evidence="2 7" id="KW-0349">Heme</keyword>
<dbReference type="InterPro" id="IPR010980">
    <property type="entry name" value="Cyt_c/b562"/>
</dbReference>
<evidence type="ECO:0000256" key="7">
    <source>
        <dbReference type="PIRSR" id="PIRSR000027-2"/>
    </source>
</evidence>
<sequence>MRMWTKLAIAGAMLVPFAGGVALAEAEPDEAIKYRKAVMQAIGGHTKASAAIITGKAGTAEDLKKHAPALYMSAMTALEAFRQNTHGQGAEKTTATEAIWTDWAGFEGKMENLVVAARNLASAAEAGNAGGEQLKALGGTCKACHDDYRTK</sequence>
<dbReference type="PROSITE" id="PS51009">
    <property type="entry name" value="CYTCII"/>
    <property type="match status" value="1"/>
</dbReference>
<dbReference type="InterPro" id="IPR012127">
    <property type="entry name" value="Cyt_c_prime"/>
</dbReference>
<feature type="signal peptide" evidence="8">
    <location>
        <begin position="1"/>
        <end position="24"/>
    </location>
</feature>
<dbReference type="PIRSF" id="PIRSF000027">
    <property type="entry name" value="Cytc_c_prime"/>
    <property type="match status" value="1"/>
</dbReference>
<evidence type="ECO:0000256" key="8">
    <source>
        <dbReference type="SAM" id="SignalP"/>
    </source>
</evidence>
<evidence type="ECO:0000256" key="4">
    <source>
        <dbReference type="ARBA" id="ARBA00022982"/>
    </source>
</evidence>
<feature type="binding site" description="covalent" evidence="7">
    <location>
        <position position="141"/>
    </location>
    <ligand>
        <name>heme c</name>
        <dbReference type="ChEBI" id="CHEBI:61717"/>
    </ligand>
</feature>
<keyword evidence="8" id="KW-0732">Signal</keyword>
<keyword evidence="5 6" id="KW-0408">Iron</keyword>
<proteinExistence type="predicted"/>
<evidence type="ECO:0000313" key="10">
    <source>
        <dbReference type="Proteomes" id="UP001055804"/>
    </source>
</evidence>
<feature type="binding site" description="covalent" evidence="7">
    <location>
        <position position="144"/>
    </location>
    <ligand>
        <name>heme c</name>
        <dbReference type="ChEBI" id="CHEBI:61717"/>
    </ligand>
</feature>
<dbReference type="InterPro" id="IPR002321">
    <property type="entry name" value="Cyt_c_II"/>
</dbReference>